<dbReference type="EMBL" id="JAKUCV010003774">
    <property type="protein sequence ID" value="KAJ4837639.1"/>
    <property type="molecule type" value="Genomic_DNA"/>
</dbReference>
<reference evidence="1" key="1">
    <citation type="submission" date="2022-02" db="EMBL/GenBank/DDBJ databases">
        <authorList>
            <person name="Henning P.M."/>
            <person name="McCubbin A.G."/>
            <person name="Shore J.S."/>
        </authorList>
    </citation>
    <scope>NUCLEOTIDE SEQUENCE</scope>
    <source>
        <strain evidence="1">F60SS</strain>
        <tissue evidence="1">Leaves</tissue>
    </source>
</reference>
<keyword evidence="2" id="KW-1185">Reference proteome</keyword>
<comment type="caution">
    <text evidence="1">The sequence shown here is derived from an EMBL/GenBank/DDBJ whole genome shotgun (WGS) entry which is preliminary data.</text>
</comment>
<sequence length="144" mass="15881">MFLGASSLFSLDCFGLDVTIVGKVVGSTLMQLPCWVFGVKHCWTVGANSEDGRADQTELAGDAQAVHAEGVNSAQRVRTLDTGSTRMTYTTGRLTTNFLCNFSWTIPAVKLYLLDINWRRKDRYSPASTVAMLKERIVAEWPNG</sequence>
<proteinExistence type="predicted"/>
<evidence type="ECO:0000313" key="1">
    <source>
        <dbReference type="EMBL" id="KAJ4837639.1"/>
    </source>
</evidence>
<name>A0A9Q0FVQ7_9ROSI</name>
<gene>
    <name evidence="1" type="ORF">Tsubulata_050956</name>
</gene>
<accession>A0A9Q0FVQ7</accession>
<dbReference type="AlphaFoldDB" id="A0A9Q0FVQ7"/>
<reference evidence="1" key="2">
    <citation type="journal article" date="2023" name="Plants (Basel)">
        <title>Annotation of the Turnera subulata (Passifloraceae) Draft Genome Reveals the S-Locus Evolved after the Divergence of Turneroideae from Passifloroideae in a Stepwise Manner.</title>
        <authorList>
            <person name="Henning P.M."/>
            <person name="Roalson E.H."/>
            <person name="Mir W."/>
            <person name="McCubbin A.G."/>
            <person name="Shore J.S."/>
        </authorList>
    </citation>
    <scope>NUCLEOTIDE SEQUENCE</scope>
    <source>
        <strain evidence="1">F60SS</strain>
    </source>
</reference>
<protein>
    <submittedName>
        <fullName evidence="1">Uncharacterized protein</fullName>
    </submittedName>
</protein>
<organism evidence="1 2">
    <name type="scientific">Turnera subulata</name>
    <dbReference type="NCBI Taxonomy" id="218843"/>
    <lineage>
        <taxon>Eukaryota</taxon>
        <taxon>Viridiplantae</taxon>
        <taxon>Streptophyta</taxon>
        <taxon>Embryophyta</taxon>
        <taxon>Tracheophyta</taxon>
        <taxon>Spermatophyta</taxon>
        <taxon>Magnoliopsida</taxon>
        <taxon>eudicotyledons</taxon>
        <taxon>Gunneridae</taxon>
        <taxon>Pentapetalae</taxon>
        <taxon>rosids</taxon>
        <taxon>fabids</taxon>
        <taxon>Malpighiales</taxon>
        <taxon>Passifloraceae</taxon>
        <taxon>Turnera</taxon>
    </lineage>
</organism>
<dbReference type="Proteomes" id="UP001141552">
    <property type="component" value="Unassembled WGS sequence"/>
</dbReference>
<evidence type="ECO:0000313" key="2">
    <source>
        <dbReference type="Proteomes" id="UP001141552"/>
    </source>
</evidence>